<evidence type="ECO:0000313" key="4">
    <source>
        <dbReference type="Proteomes" id="UP000000390"/>
    </source>
</evidence>
<dbReference type="EMBL" id="CP002062">
    <property type="protein sequence ID" value="ADJ14486.1"/>
    <property type="molecule type" value="Genomic_DNA"/>
</dbReference>
<sequence length="35" mass="3953">MTDITPATDDERAQTPEELRPDSDEDDEDEQESDG</sequence>
<evidence type="ECO:0000313" key="5">
    <source>
        <dbReference type="Proteomes" id="UP000011645"/>
    </source>
</evidence>
<keyword evidence="5" id="KW-1185">Reference proteome</keyword>
<dbReference type="AlphaFoldDB" id="D8J9W4"/>
<accession>D8J9W4</accession>
<dbReference type="PATRIC" id="fig|795797.18.peg.1098"/>
<dbReference type="EMBL" id="AOHV01000010">
    <property type="protein sequence ID" value="ELY40200.1"/>
    <property type="molecule type" value="Genomic_DNA"/>
</dbReference>
<feature type="region of interest" description="Disordered" evidence="1">
    <location>
        <begin position="1"/>
        <end position="35"/>
    </location>
</feature>
<dbReference type="Proteomes" id="UP000000390">
    <property type="component" value="Chromosome"/>
</dbReference>
<evidence type="ECO:0000313" key="3">
    <source>
        <dbReference type="EMBL" id="ELY40200.1"/>
    </source>
</evidence>
<dbReference type="HOGENOM" id="CLU_3362500_0_0_2"/>
<evidence type="ECO:0000256" key="1">
    <source>
        <dbReference type="SAM" id="MobiDB-lite"/>
    </source>
</evidence>
<name>D8J9W4_HALJB</name>
<dbReference type="Proteomes" id="UP000011645">
    <property type="component" value="Unassembled WGS sequence"/>
</dbReference>
<feature type="compositionally biased region" description="Acidic residues" evidence="1">
    <location>
        <begin position="23"/>
        <end position="35"/>
    </location>
</feature>
<proteinExistence type="predicted"/>
<reference evidence="2 4" key="1">
    <citation type="journal article" date="2010" name="J. Bacteriol.">
        <title>Complete genome sequence of Halalkalicoccus jeotgali B3(T), an extremely halophilic archaeon.</title>
        <authorList>
            <person name="Roh S.W."/>
            <person name="Nam Y.D."/>
            <person name="Nam S.H."/>
            <person name="Choi S.H."/>
            <person name="Park H.S."/>
            <person name="Bae J.W."/>
        </authorList>
    </citation>
    <scope>NUCLEOTIDE SEQUENCE [LARGE SCALE GENOMIC DNA]</scope>
    <source>
        <strain evidence="2">B3</strain>
        <strain evidence="4">DSM 18796 / CECT 7217 / JCM 14584 / KCTC 4019 / B3</strain>
    </source>
</reference>
<dbReference type="KEGG" id="hje:HacjB3_05475"/>
<organism evidence="2 4">
    <name type="scientific">Halalkalicoccus jeotgali (strain DSM 18796 / CECT 7217 / JCM 14584 / KCTC 4019 / B3)</name>
    <dbReference type="NCBI Taxonomy" id="795797"/>
    <lineage>
        <taxon>Archaea</taxon>
        <taxon>Methanobacteriati</taxon>
        <taxon>Methanobacteriota</taxon>
        <taxon>Stenosarchaea group</taxon>
        <taxon>Halobacteria</taxon>
        <taxon>Halobacteriales</taxon>
        <taxon>Halococcaceae</taxon>
        <taxon>Halalkalicoccus</taxon>
    </lineage>
</organism>
<protein>
    <submittedName>
        <fullName evidence="2">Uncharacterized protein</fullName>
    </submittedName>
</protein>
<gene>
    <name evidence="2" type="ordered locus">HacjB3_05475</name>
    <name evidence="3" type="ORF">C497_03850</name>
</gene>
<evidence type="ECO:0000313" key="2">
    <source>
        <dbReference type="EMBL" id="ADJ14486.1"/>
    </source>
</evidence>
<reference evidence="3 5" key="2">
    <citation type="journal article" date="2014" name="PLoS Genet.">
        <title>Phylogenetically driven sequencing of extremely halophilic archaea reveals strategies for static and dynamic osmo-response.</title>
        <authorList>
            <person name="Becker E.A."/>
            <person name="Seitzer P.M."/>
            <person name="Tritt A."/>
            <person name="Larsen D."/>
            <person name="Krusor M."/>
            <person name="Yao A.I."/>
            <person name="Wu D."/>
            <person name="Madern D."/>
            <person name="Eisen J.A."/>
            <person name="Darling A.E."/>
            <person name="Facciotti M.T."/>
        </authorList>
    </citation>
    <scope>NUCLEOTIDE SEQUENCE [LARGE SCALE GENOMIC DNA]</scope>
    <source>
        <strain evidence="3">B3</strain>
        <strain evidence="5">DSM 18796 / CECT 7217 / JCM 14584 / KCTC 4019 / B3</strain>
    </source>
</reference>
<feature type="compositionally biased region" description="Basic and acidic residues" evidence="1">
    <location>
        <begin position="9"/>
        <end position="22"/>
    </location>
</feature>
<dbReference type="STRING" id="795797.HacjB3_05475"/>